<feature type="transmembrane region" description="Helical" evidence="4">
    <location>
        <begin position="224"/>
        <end position="246"/>
    </location>
</feature>
<dbReference type="KEGG" id="bbel:109462145"/>
<dbReference type="Pfam" id="PF01436">
    <property type="entry name" value="NHL"/>
    <property type="match status" value="1"/>
</dbReference>
<keyword evidence="5" id="KW-1185">Reference proteome</keyword>
<dbReference type="InterPro" id="IPR050952">
    <property type="entry name" value="TRIM-NHL_E3_ligases"/>
</dbReference>
<feature type="repeat" description="NHL" evidence="2">
    <location>
        <begin position="490"/>
        <end position="526"/>
    </location>
</feature>
<feature type="compositionally biased region" description="Polar residues" evidence="3">
    <location>
        <begin position="33"/>
        <end position="66"/>
    </location>
</feature>
<evidence type="ECO:0000256" key="2">
    <source>
        <dbReference type="PROSITE-ProRule" id="PRU00504"/>
    </source>
</evidence>
<dbReference type="InterPro" id="IPR001258">
    <property type="entry name" value="NHL_repeat"/>
</dbReference>
<keyword evidence="4" id="KW-1133">Transmembrane helix</keyword>
<gene>
    <name evidence="6" type="primary">LOC109462145</name>
</gene>
<dbReference type="InterPro" id="IPR011042">
    <property type="entry name" value="6-blade_b-propeller_TolB-like"/>
</dbReference>
<evidence type="ECO:0000313" key="6">
    <source>
        <dbReference type="RefSeq" id="XP_019614198.1"/>
    </source>
</evidence>
<dbReference type="PANTHER" id="PTHR24104">
    <property type="entry name" value="E3 UBIQUITIN-PROTEIN LIGASE NHLRC1-RELATED"/>
    <property type="match status" value="1"/>
</dbReference>
<dbReference type="Gene3D" id="2.120.10.30">
    <property type="entry name" value="TolB, C-terminal domain"/>
    <property type="match status" value="1"/>
</dbReference>
<evidence type="ECO:0000256" key="1">
    <source>
        <dbReference type="ARBA" id="ARBA00022737"/>
    </source>
</evidence>
<protein>
    <submittedName>
        <fullName evidence="6">Uncharacterized protein LOC109462145</fullName>
    </submittedName>
</protein>
<dbReference type="PANTHER" id="PTHR24104:SF50">
    <property type="entry name" value="SMP-30_GLUCONOLACTONASE_LRE-LIKE REGION DOMAIN-CONTAINING PROTEIN"/>
    <property type="match status" value="1"/>
</dbReference>
<dbReference type="PROSITE" id="PS51125">
    <property type="entry name" value="NHL"/>
    <property type="match status" value="3"/>
</dbReference>
<sequence length="577" mass="64722">MAGTPMSEDISSTTADTSRDENNEIYQPEDNPHWSTSLLETKEVSTLYTAETDSTTISTSPGNISSIDEERSAAEATDIADDTEPVYHNPEDNTDSNPGPPIDGSDLDDTDRAPSSNIQHPDTTGSLDDTINSGTGDVDMSDDIDIKAYDVPYETSNEPDTQNPNKRVMTNPMYEELPDDKNLQKLQSQPSMKALQQNTIYGGLYLACIPLSQLARGDSPIYRYCYLIAFAIFLVMVGLITAGIMVELNHNTQDHGLGTQQTDTGTVITFGGYGKIWKKGLLVWKKQRKPLNGKFYYVSGLAVSSTNEIFASDPWNRRIQVFSMKGDFLHSITTGKRKPYFIAMDRNDTLWVILTSERMTKNNFVKPEDNKNRIYRYSREGHFLEKFPCTSPLNLKYPDKFALDTLSDDIIMISKANRRVKRRKVKTGSACRFNKDSCTIQPFGGKELKKPSNVAVDKEGNIYITEEKNHKVLKYDKNGKYISCFGRKGKGASNHLKSPVGICVDSLGRIIVADWGNNRVEMFTAEGEYIRSIANVRQPLRVAIGREGQLIVSCRDHYITIFPKSSLLSYSPHIRYC</sequence>
<feature type="repeat" description="NHL" evidence="2">
    <location>
        <begin position="442"/>
        <end position="478"/>
    </location>
</feature>
<feature type="compositionally biased region" description="Polar residues" evidence="3">
    <location>
        <begin position="113"/>
        <end position="135"/>
    </location>
</feature>
<dbReference type="SUPFAM" id="SSF101898">
    <property type="entry name" value="NHL repeat"/>
    <property type="match status" value="1"/>
</dbReference>
<accession>A0A6P4XQ41</accession>
<keyword evidence="4" id="KW-0472">Membrane</keyword>
<evidence type="ECO:0000256" key="3">
    <source>
        <dbReference type="SAM" id="MobiDB-lite"/>
    </source>
</evidence>
<dbReference type="RefSeq" id="XP_019614198.1">
    <property type="nucleotide sequence ID" value="XM_019758639.1"/>
</dbReference>
<evidence type="ECO:0000256" key="4">
    <source>
        <dbReference type="SAM" id="Phobius"/>
    </source>
</evidence>
<proteinExistence type="predicted"/>
<dbReference type="AlphaFoldDB" id="A0A6P4XQ41"/>
<dbReference type="Proteomes" id="UP000515135">
    <property type="component" value="Unplaced"/>
</dbReference>
<name>A0A6P4XQ41_BRABE</name>
<feature type="region of interest" description="Disordered" evidence="3">
    <location>
        <begin position="1"/>
        <end position="143"/>
    </location>
</feature>
<reference evidence="6" key="1">
    <citation type="submission" date="2025-08" db="UniProtKB">
        <authorList>
            <consortium name="RefSeq"/>
        </authorList>
    </citation>
    <scope>IDENTIFICATION</scope>
    <source>
        <tissue evidence="6">Gonad</tissue>
    </source>
</reference>
<dbReference type="GO" id="GO:0000209">
    <property type="term" value="P:protein polyubiquitination"/>
    <property type="evidence" value="ECO:0007669"/>
    <property type="project" value="TreeGrafter"/>
</dbReference>
<evidence type="ECO:0000313" key="5">
    <source>
        <dbReference type="Proteomes" id="UP000515135"/>
    </source>
</evidence>
<feature type="repeat" description="NHL" evidence="2">
    <location>
        <begin position="287"/>
        <end position="325"/>
    </location>
</feature>
<organism evidence="5 6">
    <name type="scientific">Branchiostoma belcheri</name>
    <name type="common">Amphioxus</name>
    <dbReference type="NCBI Taxonomy" id="7741"/>
    <lineage>
        <taxon>Eukaryota</taxon>
        <taxon>Metazoa</taxon>
        <taxon>Chordata</taxon>
        <taxon>Cephalochordata</taxon>
        <taxon>Leptocardii</taxon>
        <taxon>Amphioxiformes</taxon>
        <taxon>Branchiostomatidae</taxon>
        <taxon>Branchiostoma</taxon>
    </lineage>
</organism>
<dbReference type="GO" id="GO:0043161">
    <property type="term" value="P:proteasome-mediated ubiquitin-dependent protein catabolic process"/>
    <property type="evidence" value="ECO:0007669"/>
    <property type="project" value="TreeGrafter"/>
</dbReference>
<dbReference type="GO" id="GO:0061630">
    <property type="term" value="F:ubiquitin protein ligase activity"/>
    <property type="evidence" value="ECO:0007669"/>
    <property type="project" value="TreeGrafter"/>
</dbReference>
<keyword evidence="4" id="KW-0812">Transmembrane</keyword>
<dbReference type="GeneID" id="109462145"/>
<dbReference type="CDD" id="cd05819">
    <property type="entry name" value="NHL"/>
    <property type="match status" value="1"/>
</dbReference>
<keyword evidence="1" id="KW-0677">Repeat</keyword>
<dbReference type="OrthoDB" id="342730at2759"/>